<dbReference type="Proteomes" id="UP000092024">
    <property type="component" value="Unassembled WGS sequence"/>
</dbReference>
<evidence type="ECO:0000256" key="6">
    <source>
        <dbReference type="ARBA" id="ARBA00022449"/>
    </source>
</evidence>
<evidence type="ECO:0000256" key="4">
    <source>
        <dbReference type="ARBA" id="ARBA00020268"/>
    </source>
</evidence>
<keyword evidence="15" id="KW-1185">Reference proteome</keyword>
<feature type="transmembrane region" description="Helical" evidence="13">
    <location>
        <begin position="129"/>
        <end position="150"/>
    </location>
</feature>
<dbReference type="InterPro" id="IPR002528">
    <property type="entry name" value="MATE_fam"/>
</dbReference>
<dbReference type="STRING" id="1844972.A7K91_22845"/>
<evidence type="ECO:0000313" key="14">
    <source>
        <dbReference type="EMBL" id="OBR66279.1"/>
    </source>
</evidence>
<accession>A0A1A5YKX9</accession>
<dbReference type="GO" id="GO:0042910">
    <property type="term" value="F:xenobiotic transmembrane transporter activity"/>
    <property type="evidence" value="ECO:0007669"/>
    <property type="project" value="InterPro"/>
</dbReference>
<dbReference type="AlphaFoldDB" id="A0A1A5YKX9"/>
<feature type="transmembrane region" description="Helical" evidence="13">
    <location>
        <begin position="162"/>
        <end position="182"/>
    </location>
</feature>
<dbReference type="PIRSF" id="PIRSF006603">
    <property type="entry name" value="DinF"/>
    <property type="match status" value="1"/>
</dbReference>
<evidence type="ECO:0000256" key="9">
    <source>
        <dbReference type="ARBA" id="ARBA00022989"/>
    </source>
</evidence>
<evidence type="ECO:0000256" key="13">
    <source>
        <dbReference type="SAM" id="Phobius"/>
    </source>
</evidence>
<evidence type="ECO:0000256" key="12">
    <source>
        <dbReference type="ARBA" id="ARBA00031636"/>
    </source>
</evidence>
<feature type="transmembrane region" description="Helical" evidence="13">
    <location>
        <begin position="392"/>
        <end position="413"/>
    </location>
</feature>
<evidence type="ECO:0000256" key="2">
    <source>
        <dbReference type="ARBA" id="ARBA00004651"/>
    </source>
</evidence>
<dbReference type="NCBIfam" id="TIGR00797">
    <property type="entry name" value="matE"/>
    <property type="match status" value="1"/>
</dbReference>
<dbReference type="GO" id="GO:0015297">
    <property type="term" value="F:antiporter activity"/>
    <property type="evidence" value="ECO:0007669"/>
    <property type="project" value="UniProtKB-KW"/>
</dbReference>
<proteinExistence type="inferred from homology"/>
<dbReference type="GO" id="GO:0005886">
    <property type="term" value="C:plasma membrane"/>
    <property type="evidence" value="ECO:0007669"/>
    <property type="project" value="UniProtKB-SubCell"/>
</dbReference>
<feature type="transmembrane region" description="Helical" evidence="13">
    <location>
        <begin position="95"/>
        <end position="117"/>
    </location>
</feature>
<evidence type="ECO:0000256" key="8">
    <source>
        <dbReference type="ARBA" id="ARBA00022692"/>
    </source>
</evidence>
<keyword evidence="9 13" id="KW-1133">Transmembrane helix</keyword>
<dbReference type="InterPro" id="IPR048279">
    <property type="entry name" value="MdtK-like"/>
</dbReference>
<feature type="transmembrane region" description="Helical" evidence="13">
    <location>
        <begin position="202"/>
        <end position="220"/>
    </location>
</feature>
<feature type="transmembrane region" description="Helical" evidence="13">
    <location>
        <begin position="287"/>
        <end position="307"/>
    </location>
</feature>
<comment type="subcellular location">
    <subcellularLocation>
        <location evidence="2">Cell membrane</location>
        <topology evidence="2">Multi-pass membrane protein</topology>
    </subcellularLocation>
</comment>
<keyword evidence="7" id="KW-1003">Cell membrane</keyword>
<evidence type="ECO:0000256" key="1">
    <source>
        <dbReference type="ARBA" id="ARBA00003408"/>
    </source>
</evidence>
<feature type="transmembrane region" description="Helical" evidence="13">
    <location>
        <begin position="54"/>
        <end position="75"/>
    </location>
</feature>
<comment type="caution">
    <text evidence="14">The sequence shown here is derived from an EMBL/GenBank/DDBJ whole genome shotgun (WGS) entry which is preliminary data.</text>
</comment>
<feature type="transmembrane region" description="Helical" evidence="13">
    <location>
        <begin position="12"/>
        <end position="34"/>
    </location>
</feature>
<feature type="transmembrane region" description="Helical" evidence="13">
    <location>
        <begin position="354"/>
        <end position="371"/>
    </location>
</feature>
<dbReference type="EMBL" id="LYPA01000048">
    <property type="protein sequence ID" value="OBR66279.1"/>
    <property type="molecule type" value="Genomic_DNA"/>
</dbReference>
<evidence type="ECO:0000256" key="11">
    <source>
        <dbReference type="ARBA" id="ARBA00023136"/>
    </source>
</evidence>
<protein>
    <recommendedName>
        <fullName evidence="4">Probable multidrug resistance protein NorM</fullName>
    </recommendedName>
    <alternativeName>
        <fullName evidence="12">Multidrug-efflux transporter</fullName>
    </alternativeName>
</protein>
<dbReference type="InterPro" id="IPR050222">
    <property type="entry name" value="MATE_MdtK"/>
</dbReference>
<name>A0A1A5YKX9_9BACL</name>
<dbReference type="GO" id="GO:0006811">
    <property type="term" value="P:monoatomic ion transport"/>
    <property type="evidence" value="ECO:0007669"/>
    <property type="project" value="UniProtKB-KW"/>
</dbReference>
<dbReference type="PANTHER" id="PTHR43298">
    <property type="entry name" value="MULTIDRUG RESISTANCE PROTEIN NORM-RELATED"/>
    <property type="match status" value="1"/>
</dbReference>
<comment type="function">
    <text evidence="1">Multidrug efflux pump.</text>
</comment>
<keyword evidence="8 13" id="KW-0812">Transmembrane</keyword>
<reference evidence="14 15" key="1">
    <citation type="submission" date="2016-05" db="EMBL/GenBank/DDBJ databases">
        <title>Paenibacillus oryzae. sp. nov., isolated from the rice root.</title>
        <authorList>
            <person name="Zhang J."/>
            <person name="Zhang X."/>
        </authorList>
    </citation>
    <scope>NUCLEOTIDE SEQUENCE [LARGE SCALE GENOMIC DNA]</scope>
    <source>
        <strain evidence="14 15">1DrF-4</strain>
    </source>
</reference>
<dbReference type="OrthoDB" id="9780160at2"/>
<sequence>MKHEDSWQGRLLQFCKVFWPILVTQIGLCAMNLADTIMSGRAGTDDLAGVAIGSGLWMPVITGFTGILVAIMPIVSQLTGSGRQQEIPQKIMQGLYASIFISLIIGVLLLLVFPPILELMSLEAGVRHIAYHYMIGLLIGIVPLFAFTVLRNFIDAQGYTFVSMLVTLFAVPFNVLLNYGLIFGNLGMPRLGGIGAGYATTITYWLILIINIILCVKLPALAKHRLFLSWPKPSLKAWKELFNIGVPIGLSIFFEVSLFSVVTLIVGGLYNKVTVAAHQIALNFSSLVFMIPLSISMALTIVVGFSVGGGRIDNAKRYALLGAFGGIGFMGLCAIFMYFNREGIVAIYTNDAEVAVLAVQFLLFAIIYQLSDAAQASLQGVLRGYKDVRATFLIAFVSYWLIGMPGGYVLSVATEMGPFSYWVGIIIGLTCAAVGFMLRLRSVQRRAALSGIAAG</sequence>
<keyword evidence="5" id="KW-0813">Transport</keyword>
<feature type="transmembrane region" description="Helical" evidence="13">
    <location>
        <begin position="319"/>
        <end position="339"/>
    </location>
</feature>
<evidence type="ECO:0000256" key="5">
    <source>
        <dbReference type="ARBA" id="ARBA00022448"/>
    </source>
</evidence>
<organism evidence="14 15">
    <name type="scientific">Paenibacillus oryzae</name>
    <dbReference type="NCBI Taxonomy" id="1844972"/>
    <lineage>
        <taxon>Bacteria</taxon>
        <taxon>Bacillati</taxon>
        <taxon>Bacillota</taxon>
        <taxon>Bacilli</taxon>
        <taxon>Bacillales</taxon>
        <taxon>Paenibacillaceae</taxon>
        <taxon>Paenibacillus</taxon>
    </lineage>
</organism>
<keyword evidence="10" id="KW-0406">Ion transport</keyword>
<comment type="similarity">
    <text evidence="3">Belongs to the multi antimicrobial extrusion (MATE) (TC 2.A.66.1) family.</text>
</comment>
<dbReference type="PANTHER" id="PTHR43298:SF2">
    <property type="entry name" value="FMN_FAD EXPORTER YEEO-RELATED"/>
    <property type="match status" value="1"/>
</dbReference>
<gene>
    <name evidence="14" type="ORF">A7K91_22845</name>
</gene>
<keyword evidence="6" id="KW-0050">Antiport</keyword>
<dbReference type="RefSeq" id="WP_068682246.1">
    <property type="nucleotide sequence ID" value="NZ_LYPA01000048.1"/>
</dbReference>
<evidence type="ECO:0000313" key="15">
    <source>
        <dbReference type="Proteomes" id="UP000092024"/>
    </source>
</evidence>
<evidence type="ECO:0000256" key="10">
    <source>
        <dbReference type="ARBA" id="ARBA00023065"/>
    </source>
</evidence>
<feature type="transmembrane region" description="Helical" evidence="13">
    <location>
        <begin position="241"/>
        <end position="267"/>
    </location>
</feature>
<dbReference type="Pfam" id="PF01554">
    <property type="entry name" value="MatE"/>
    <property type="match status" value="2"/>
</dbReference>
<dbReference type="CDD" id="cd13131">
    <property type="entry name" value="MATE_NorM_like"/>
    <property type="match status" value="1"/>
</dbReference>
<feature type="transmembrane region" description="Helical" evidence="13">
    <location>
        <begin position="419"/>
        <end position="438"/>
    </location>
</feature>
<keyword evidence="11 13" id="KW-0472">Membrane</keyword>
<evidence type="ECO:0000256" key="3">
    <source>
        <dbReference type="ARBA" id="ARBA00010199"/>
    </source>
</evidence>
<evidence type="ECO:0000256" key="7">
    <source>
        <dbReference type="ARBA" id="ARBA00022475"/>
    </source>
</evidence>